<reference evidence="13" key="4">
    <citation type="journal article" date="2018" name="Nat. Plants">
        <title>Whole-genome landscape of Medicago truncatula symbiotic genes.</title>
        <authorList>
            <person name="Pecrix Y."/>
            <person name="Gamas P."/>
            <person name="Carrere S."/>
        </authorList>
    </citation>
    <scope>NUCLEOTIDE SEQUENCE</scope>
    <source>
        <tissue evidence="13">Leaves</tissue>
    </source>
</reference>
<reference evidence="14" key="3">
    <citation type="submission" date="2015-04" db="UniProtKB">
        <authorList>
            <consortium name="EnsemblPlants"/>
        </authorList>
    </citation>
    <scope>IDENTIFICATION</scope>
    <source>
        <strain evidence="14">cv. Jemalong A17</strain>
    </source>
</reference>
<protein>
    <submittedName>
        <fullName evidence="12">GATA type zinc finger transcription factor family protein</fullName>
    </submittedName>
    <submittedName>
        <fullName evidence="13">Putative transcription factor C2C2-GATA family</fullName>
    </submittedName>
</protein>
<keyword evidence="7" id="KW-0010">Activator</keyword>
<evidence type="ECO:0000256" key="5">
    <source>
        <dbReference type="ARBA" id="ARBA00023015"/>
    </source>
</evidence>
<dbReference type="Proteomes" id="UP000002051">
    <property type="component" value="Unassembled WGS sequence"/>
</dbReference>
<evidence type="ECO:0000256" key="6">
    <source>
        <dbReference type="ARBA" id="ARBA00023125"/>
    </source>
</evidence>
<evidence type="ECO:0000259" key="11">
    <source>
        <dbReference type="PROSITE" id="PS50114"/>
    </source>
</evidence>
<dbReference type="SMART" id="SM00401">
    <property type="entry name" value="ZnF_GATA"/>
    <property type="match status" value="1"/>
</dbReference>
<evidence type="ECO:0000256" key="8">
    <source>
        <dbReference type="ARBA" id="ARBA00023163"/>
    </source>
</evidence>
<proteinExistence type="inferred from homology"/>
<dbReference type="EMBL" id="CM001223">
    <property type="protein sequence ID" value="KEH22386.1"/>
    <property type="molecule type" value="Genomic_DNA"/>
</dbReference>
<feature type="region of interest" description="Disordered" evidence="10">
    <location>
        <begin position="1"/>
        <end position="23"/>
    </location>
</feature>
<keyword evidence="6" id="KW-0238">DNA-binding</keyword>
<feature type="region of interest" description="Disordered" evidence="10">
    <location>
        <begin position="87"/>
        <end position="109"/>
    </location>
</feature>
<keyword evidence="4" id="KW-0862">Zinc</keyword>
<dbReference type="GO" id="GO:0005634">
    <property type="term" value="C:nucleus"/>
    <property type="evidence" value="ECO:0000318"/>
    <property type="project" value="GO_Central"/>
</dbReference>
<keyword evidence="8" id="KW-0804">Transcription</keyword>
<keyword evidence="15" id="KW-1185">Reference proteome</keyword>
<evidence type="ECO:0000256" key="10">
    <source>
        <dbReference type="SAM" id="MobiDB-lite"/>
    </source>
</evidence>
<name>A0A072TZ11_MEDTR</name>
<gene>
    <name evidence="14" type="primary">25499880</name>
    <name evidence="12" type="ordered locus">MTR_7g446070</name>
    <name evidence="13" type="ORF">MtrunA17_Chr7g0232681</name>
</gene>
<comment type="similarity">
    <text evidence="1">Belongs to the type IV zinc-finger family. Class A subfamily.</text>
</comment>
<dbReference type="AlphaFoldDB" id="A0A072TZ11"/>
<dbReference type="EMBL" id="PSQE01000007">
    <property type="protein sequence ID" value="RHN45564.1"/>
    <property type="molecule type" value="Genomic_DNA"/>
</dbReference>
<dbReference type="GO" id="GO:0006357">
    <property type="term" value="P:regulation of transcription by RNA polymerase II"/>
    <property type="evidence" value="ECO:0000318"/>
    <property type="project" value="GO_Central"/>
</dbReference>
<dbReference type="KEGG" id="mtr:25499880"/>
<accession>A0A072TZ11</accession>
<keyword evidence="3 9" id="KW-0863">Zinc-finger</keyword>
<evidence type="ECO:0000256" key="4">
    <source>
        <dbReference type="ARBA" id="ARBA00022833"/>
    </source>
</evidence>
<dbReference type="GO" id="GO:0000976">
    <property type="term" value="F:transcription cis-regulatory region binding"/>
    <property type="evidence" value="ECO:0000318"/>
    <property type="project" value="GO_Central"/>
</dbReference>
<dbReference type="SUPFAM" id="SSF57716">
    <property type="entry name" value="Glucocorticoid receptor-like (DNA-binding domain)"/>
    <property type="match status" value="1"/>
</dbReference>
<feature type="domain" description="GATA-type" evidence="11">
    <location>
        <begin position="128"/>
        <end position="183"/>
    </location>
</feature>
<reference evidence="12 15" key="2">
    <citation type="journal article" date="2014" name="BMC Genomics">
        <title>An improved genome release (version Mt4.0) for the model legume Medicago truncatula.</title>
        <authorList>
            <person name="Tang H."/>
            <person name="Krishnakumar V."/>
            <person name="Bidwell S."/>
            <person name="Rosen B."/>
            <person name="Chan A."/>
            <person name="Zhou S."/>
            <person name="Gentzbittel L."/>
            <person name="Childs K.L."/>
            <person name="Yandell M."/>
            <person name="Gundlach H."/>
            <person name="Mayer K.F."/>
            <person name="Schwartz D.C."/>
            <person name="Town C.D."/>
        </authorList>
    </citation>
    <scope>GENOME REANNOTATION</scope>
    <source>
        <strain evidence="12">A17</strain>
        <strain evidence="14 15">cv. Jemalong A17</strain>
    </source>
</reference>
<keyword evidence="5" id="KW-0805">Transcription regulation</keyword>
<dbReference type="OrthoDB" id="2162994at2759"/>
<keyword evidence="2" id="KW-0479">Metal-binding</keyword>
<evidence type="ECO:0000256" key="1">
    <source>
        <dbReference type="ARBA" id="ARBA00005694"/>
    </source>
</evidence>
<dbReference type="InterPro" id="IPR013088">
    <property type="entry name" value="Znf_NHR/GATA"/>
</dbReference>
<evidence type="ECO:0000256" key="7">
    <source>
        <dbReference type="ARBA" id="ARBA00023159"/>
    </source>
</evidence>
<dbReference type="HOGENOM" id="CLU_1470302_0_0_1"/>
<evidence type="ECO:0000313" key="15">
    <source>
        <dbReference type="Proteomes" id="UP000002051"/>
    </source>
</evidence>
<dbReference type="EnsemblPlants" id="KEH22386">
    <property type="protein sequence ID" value="KEH22386"/>
    <property type="gene ID" value="MTR_7g446070"/>
</dbReference>
<dbReference type="PROSITE" id="PS50114">
    <property type="entry name" value="GATA_ZN_FINGER_2"/>
    <property type="match status" value="1"/>
</dbReference>
<dbReference type="PANTHER" id="PTHR45658:SF46">
    <property type="entry name" value="GATA TRANSCRIPTION FACTOR 4"/>
    <property type="match status" value="1"/>
</dbReference>
<dbReference type="PROSITE" id="PS00344">
    <property type="entry name" value="GATA_ZN_FINGER_1"/>
    <property type="match status" value="1"/>
</dbReference>
<feature type="compositionally biased region" description="Basic and acidic residues" evidence="10">
    <location>
        <begin position="96"/>
        <end position="106"/>
    </location>
</feature>
<evidence type="ECO:0000313" key="13">
    <source>
        <dbReference type="EMBL" id="RHN45564.1"/>
    </source>
</evidence>
<dbReference type="CDD" id="cd00202">
    <property type="entry name" value="ZnF_GATA"/>
    <property type="match status" value="1"/>
</dbReference>
<evidence type="ECO:0000256" key="2">
    <source>
        <dbReference type="ARBA" id="ARBA00022723"/>
    </source>
</evidence>
<sequence length="196" mass="22679">MANLREEQDFSEHQVDQYSQSSSLGKLDYIPQEALENLEWYTTFWDDMEKLEKVLKFDESMGEGNTQENRSFNVSSVQINQQDNIDTSVPNHHQRICSDSETKETTQKPLRRTKVKSCSIKKSRAKKFIGDRSCSHCETKETTQWREGPLGKNSLCNACGLRYKLNGLVKGYRPKASPAFDIRNHSNLHKKAMRKE</sequence>
<evidence type="ECO:0000256" key="9">
    <source>
        <dbReference type="PROSITE-ProRule" id="PRU00094"/>
    </source>
</evidence>
<dbReference type="InterPro" id="IPR051140">
    <property type="entry name" value="GATA_TF"/>
</dbReference>
<dbReference type="GO" id="GO:0030154">
    <property type="term" value="P:cell differentiation"/>
    <property type="evidence" value="ECO:0000318"/>
    <property type="project" value="GO_Central"/>
</dbReference>
<dbReference type="GO" id="GO:0008270">
    <property type="term" value="F:zinc ion binding"/>
    <property type="evidence" value="ECO:0007669"/>
    <property type="project" value="UniProtKB-KW"/>
</dbReference>
<evidence type="ECO:0000313" key="12">
    <source>
        <dbReference type="EMBL" id="KEH22386.1"/>
    </source>
</evidence>
<dbReference type="InterPro" id="IPR000679">
    <property type="entry name" value="Znf_GATA"/>
</dbReference>
<evidence type="ECO:0000313" key="14">
    <source>
        <dbReference type="EnsemblPlants" id="KEH22386"/>
    </source>
</evidence>
<organism evidence="12 15">
    <name type="scientific">Medicago truncatula</name>
    <name type="common">Barrel medic</name>
    <name type="synonym">Medicago tribuloides</name>
    <dbReference type="NCBI Taxonomy" id="3880"/>
    <lineage>
        <taxon>Eukaryota</taxon>
        <taxon>Viridiplantae</taxon>
        <taxon>Streptophyta</taxon>
        <taxon>Embryophyta</taxon>
        <taxon>Tracheophyta</taxon>
        <taxon>Spermatophyta</taxon>
        <taxon>Magnoliopsida</taxon>
        <taxon>eudicotyledons</taxon>
        <taxon>Gunneridae</taxon>
        <taxon>Pentapetalae</taxon>
        <taxon>rosids</taxon>
        <taxon>fabids</taxon>
        <taxon>Fabales</taxon>
        <taxon>Fabaceae</taxon>
        <taxon>Papilionoideae</taxon>
        <taxon>50 kb inversion clade</taxon>
        <taxon>NPAAA clade</taxon>
        <taxon>Hologalegina</taxon>
        <taxon>IRL clade</taxon>
        <taxon>Trifolieae</taxon>
        <taxon>Medicago</taxon>
    </lineage>
</organism>
<dbReference type="Proteomes" id="UP000265566">
    <property type="component" value="Chromosome 7"/>
</dbReference>
<dbReference type="Gramene" id="rna39930">
    <property type="protein sequence ID" value="RHN45564.1"/>
    <property type="gene ID" value="gene39930"/>
</dbReference>
<evidence type="ECO:0000256" key="3">
    <source>
        <dbReference type="ARBA" id="ARBA00022771"/>
    </source>
</evidence>
<dbReference type="Gene3D" id="3.30.50.10">
    <property type="entry name" value="Erythroid Transcription Factor GATA-1, subunit A"/>
    <property type="match status" value="1"/>
</dbReference>
<dbReference type="PANTHER" id="PTHR45658">
    <property type="entry name" value="GATA TRANSCRIPTION FACTOR"/>
    <property type="match status" value="1"/>
</dbReference>
<reference evidence="12 15" key="1">
    <citation type="journal article" date="2011" name="Nature">
        <title>The Medicago genome provides insight into the evolution of rhizobial symbioses.</title>
        <authorList>
            <person name="Young N.D."/>
            <person name="Debelle F."/>
            <person name="Oldroyd G.E."/>
            <person name="Geurts R."/>
            <person name="Cannon S.B."/>
            <person name="Udvardi M.K."/>
            <person name="Benedito V.A."/>
            <person name="Mayer K.F."/>
            <person name="Gouzy J."/>
            <person name="Schoof H."/>
            <person name="Van de Peer Y."/>
            <person name="Proost S."/>
            <person name="Cook D.R."/>
            <person name="Meyers B.C."/>
            <person name="Spannagl M."/>
            <person name="Cheung F."/>
            <person name="De Mita S."/>
            <person name="Krishnakumar V."/>
            <person name="Gundlach H."/>
            <person name="Zhou S."/>
            <person name="Mudge J."/>
            <person name="Bharti A.K."/>
            <person name="Murray J.D."/>
            <person name="Naoumkina M.A."/>
            <person name="Rosen B."/>
            <person name="Silverstein K.A."/>
            <person name="Tang H."/>
            <person name="Rombauts S."/>
            <person name="Zhao P.X."/>
            <person name="Zhou P."/>
            <person name="Barbe V."/>
            <person name="Bardou P."/>
            <person name="Bechner M."/>
            <person name="Bellec A."/>
            <person name="Berger A."/>
            <person name="Berges H."/>
            <person name="Bidwell S."/>
            <person name="Bisseling T."/>
            <person name="Choisne N."/>
            <person name="Couloux A."/>
            <person name="Denny R."/>
            <person name="Deshpande S."/>
            <person name="Dai X."/>
            <person name="Doyle J.J."/>
            <person name="Dudez A.M."/>
            <person name="Farmer A.D."/>
            <person name="Fouteau S."/>
            <person name="Franken C."/>
            <person name="Gibelin C."/>
            <person name="Gish J."/>
            <person name="Goldstein S."/>
            <person name="Gonzalez A.J."/>
            <person name="Green P.J."/>
            <person name="Hallab A."/>
            <person name="Hartog M."/>
            <person name="Hua A."/>
            <person name="Humphray S.J."/>
            <person name="Jeong D.H."/>
            <person name="Jing Y."/>
            <person name="Jocker A."/>
            <person name="Kenton S.M."/>
            <person name="Kim D.J."/>
            <person name="Klee K."/>
            <person name="Lai H."/>
            <person name="Lang C."/>
            <person name="Lin S."/>
            <person name="Macmil S.L."/>
            <person name="Magdelenat G."/>
            <person name="Matthews L."/>
            <person name="McCorrison J."/>
            <person name="Monaghan E.L."/>
            <person name="Mun J.H."/>
            <person name="Najar F.Z."/>
            <person name="Nicholson C."/>
            <person name="Noirot C."/>
            <person name="O'Bleness M."/>
            <person name="Paule C.R."/>
            <person name="Poulain J."/>
            <person name="Prion F."/>
            <person name="Qin B."/>
            <person name="Qu C."/>
            <person name="Retzel E.F."/>
            <person name="Riddle C."/>
            <person name="Sallet E."/>
            <person name="Samain S."/>
            <person name="Samson N."/>
            <person name="Sanders I."/>
            <person name="Saurat O."/>
            <person name="Scarpelli C."/>
            <person name="Schiex T."/>
            <person name="Segurens B."/>
            <person name="Severin A.J."/>
            <person name="Sherrier D.J."/>
            <person name="Shi R."/>
            <person name="Sims S."/>
            <person name="Singer S.R."/>
            <person name="Sinharoy S."/>
            <person name="Sterck L."/>
            <person name="Viollet A."/>
            <person name="Wang B.B."/>
            <person name="Wang K."/>
            <person name="Wang M."/>
            <person name="Wang X."/>
            <person name="Warfsmann J."/>
            <person name="Weissenbach J."/>
            <person name="White D.D."/>
            <person name="White J.D."/>
            <person name="Wiley G.B."/>
            <person name="Wincker P."/>
            <person name="Xing Y."/>
            <person name="Yang L."/>
            <person name="Yao Z."/>
            <person name="Ying F."/>
            <person name="Zhai J."/>
            <person name="Zhou L."/>
            <person name="Zuber A."/>
            <person name="Denarie J."/>
            <person name="Dixon R.A."/>
            <person name="May G.D."/>
            <person name="Schwartz D.C."/>
            <person name="Rogers J."/>
            <person name="Quetier F."/>
            <person name="Town C.D."/>
            <person name="Roe B.A."/>
        </authorList>
    </citation>
    <scope>NUCLEOTIDE SEQUENCE [LARGE SCALE GENOMIC DNA]</scope>
    <source>
        <strain evidence="12">A17</strain>
        <strain evidence="14 15">cv. Jemalong A17</strain>
    </source>
</reference>
<dbReference type="Pfam" id="PF00320">
    <property type="entry name" value="GATA"/>
    <property type="match status" value="1"/>
</dbReference>
<feature type="compositionally biased region" description="Basic and acidic residues" evidence="10">
    <location>
        <begin position="1"/>
        <end position="15"/>
    </location>
</feature>